<dbReference type="RefSeq" id="WP_138193015.1">
    <property type="nucleotide sequence ID" value="NZ_VCIW01000002.1"/>
</dbReference>
<evidence type="ECO:0000256" key="2">
    <source>
        <dbReference type="ARBA" id="ARBA00022723"/>
    </source>
</evidence>
<dbReference type="GO" id="GO:0016787">
    <property type="term" value="F:hydrolase activity"/>
    <property type="evidence" value="ECO:0007669"/>
    <property type="project" value="UniProtKB-KW"/>
</dbReference>
<protein>
    <submittedName>
        <fullName evidence="6">ChbG/HpnK family deacetylase</fullName>
    </submittedName>
</protein>
<dbReference type="Pfam" id="PF04794">
    <property type="entry name" value="YdjC"/>
    <property type="match status" value="1"/>
</dbReference>
<keyword evidence="7" id="KW-1185">Reference proteome</keyword>
<dbReference type="InterPro" id="IPR006879">
    <property type="entry name" value="YdjC-like"/>
</dbReference>
<dbReference type="SUPFAM" id="SSF88713">
    <property type="entry name" value="Glycoside hydrolase/deacetylase"/>
    <property type="match status" value="1"/>
</dbReference>
<evidence type="ECO:0000256" key="1">
    <source>
        <dbReference type="ARBA" id="ARBA00001946"/>
    </source>
</evidence>
<accession>A0A5R9GJS8</accession>
<reference evidence="6 7" key="1">
    <citation type="submission" date="2019-05" db="EMBL/GenBank/DDBJ databases">
        <authorList>
            <person name="Narsing Rao M.P."/>
            <person name="Li W.J."/>
        </authorList>
    </citation>
    <scope>NUCLEOTIDE SEQUENCE [LARGE SCALE GENOMIC DNA]</scope>
    <source>
        <strain evidence="6 7">SYSU_K30003</strain>
    </source>
</reference>
<dbReference type="GO" id="GO:0005975">
    <property type="term" value="P:carbohydrate metabolic process"/>
    <property type="evidence" value="ECO:0007669"/>
    <property type="project" value="InterPro"/>
</dbReference>
<dbReference type="GO" id="GO:0046872">
    <property type="term" value="F:metal ion binding"/>
    <property type="evidence" value="ECO:0007669"/>
    <property type="project" value="UniProtKB-KW"/>
</dbReference>
<dbReference type="CDD" id="cd10802">
    <property type="entry name" value="YdjC_TTHB029_like"/>
    <property type="match status" value="1"/>
</dbReference>
<dbReference type="OrthoDB" id="9774177at2"/>
<evidence type="ECO:0000313" key="7">
    <source>
        <dbReference type="Proteomes" id="UP000309676"/>
    </source>
</evidence>
<dbReference type="AlphaFoldDB" id="A0A5R9GJS8"/>
<comment type="caution">
    <text evidence="6">The sequence shown here is derived from an EMBL/GenBank/DDBJ whole genome shotgun (WGS) entry which is preliminary data.</text>
</comment>
<dbReference type="InterPro" id="IPR011330">
    <property type="entry name" value="Glyco_hydro/deAcase_b/a-brl"/>
</dbReference>
<dbReference type="Proteomes" id="UP000309676">
    <property type="component" value="Unassembled WGS sequence"/>
</dbReference>
<name>A0A5R9GJS8_9BACL</name>
<keyword evidence="5" id="KW-0119">Carbohydrate metabolism</keyword>
<evidence type="ECO:0000256" key="5">
    <source>
        <dbReference type="ARBA" id="ARBA00023277"/>
    </source>
</evidence>
<keyword evidence="4" id="KW-0460">Magnesium</keyword>
<keyword evidence="2" id="KW-0479">Metal-binding</keyword>
<dbReference type="EMBL" id="VCIW01000002">
    <property type="protein sequence ID" value="TLS53698.1"/>
    <property type="molecule type" value="Genomic_DNA"/>
</dbReference>
<organism evidence="6 7">
    <name type="scientific">Paenibacillus antri</name>
    <dbReference type="NCBI Taxonomy" id="2582848"/>
    <lineage>
        <taxon>Bacteria</taxon>
        <taxon>Bacillati</taxon>
        <taxon>Bacillota</taxon>
        <taxon>Bacilli</taxon>
        <taxon>Bacillales</taxon>
        <taxon>Paenibacillaceae</taxon>
        <taxon>Paenibacillus</taxon>
    </lineage>
</organism>
<dbReference type="Gene3D" id="3.20.20.370">
    <property type="entry name" value="Glycoside hydrolase/deacetylase"/>
    <property type="match status" value="1"/>
</dbReference>
<evidence type="ECO:0000256" key="4">
    <source>
        <dbReference type="ARBA" id="ARBA00022842"/>
    </source>
</evidence>
<gene>
    <name evidence="6" type="ORF">FE782_05350</name>
</gene>
<evidence type="ECO:0000256" key="3">
    <source>
        <dbReference type="ARBA" id="ARBA00022801"/>
    </source>
</evidence>
<comment type="cofactor">
    <cofactor evidence="1">
        <name>Mg(2+)</name>
        <dbReference type="ChEBI" id="CHEBI:18420"/>
    </cofactor>
</comment>
<evidence type="ECO:0000313" key="6">
    <source>
        <dbReference type="EMBL" id="TLS53698.1"/>
    </source>
</evidence>
<dbReference type="GO" id="GO:0019213">
    <property type="term" value="F:deacetylase activity"/>
    <property type="evidence" value="ECO:0007669"/>
    <property type="project" value="TreeGrafter"/>
</dbReference>
<keyword evidence="3" id="KW-0378">Hydrolase</keyword>
<sequence length="301" mass="33428">MNGAERLGFGADERLLIVNADDFGMCHSTNLGIFQLLEEGAVDSATIMMPCGWAREALRWSAARPELNVGVHFTLTSEWEGYKWGPVGRVGDATSLATKEGWFPADVRTVESTADPAQVRAELIAQIEMAIASGLEPTHLDNHMGSVYGLETGRDFLREVFEVCVRYRLPFRLPRKAPANRGATPELQARAAQIGAIADATGVSILDDLVGLPFQKLPGETYDSFKRDMIALLRSLSPGVTELIIHPSLVTDELKAINPHWEKRGWEMDIFRDAEVLQAMNEASIRRVRWSDLRALQRGER</sequence>
<dbReference type="PANTHER" id="PTHR31609">
    <property type="entry name" value="YDJC DEACETYLASE FAMILY MEMBER"/>
    <property type="match status" value="1"/>
</dbReference>
<proteinExistence type="predicted"/>
<dbReference type="PANTHER" id="PTHR31609:SF1">
    <property type="entry name" value="CARBOHYDRATE DEACETYLASE"/>
    <property type="match status" value="1"/>
</dbReference>